<evidence type="ECO:0000313" key="1">
    <source>
        <dbReference type="EMBL" id="MEX6633799.1"/>
    </source>
</evidence>
<protein>
    <submittedName>
        <fullName evidence="1">Glycosyltransferase family 4 protein</fullName>
        <ecNumber evidence="1">2.4.-.-</ecNumber>
    </submittedName>
</protein>
<dbReference type="GO" id="GO:0016757">
    <property type="term" value="F:glycosyltransferase activity"/>
    <property type="evidence" value="ECO:0007669"/>
    <property type="project" value="UniProtKB-KW"/>
</dbReference>
<dbReference type="Gene3D" id="3.40.50.2000">
    <property type="entry name" value="Glycogen Phosphorylase B"/>
    <property type="match status" value="2"/>
</dbReference>
<keyword evidence="1" id="KW-0328">Glycosyltransferase</keyword>
<dbReference type="Proteomes" id="UP001560685">
    <property type="component" value="Unassembled WGS sequence"/>
</dbReference>
<dbReference type="Pfam" id="PF13692">
    <property type="entry name" value="Glyco_trans_1_4"/>
    <property type="match status" value="1"/>
</dbReference>
<keyword evidence="2" id="KW-1185">Reference proteome</keyword>
<dbReference type="RefSeq" id="WP_369313798.1">
    <property type="nucleotide sequence ID" value="NZ_JBEHZE010000001.1"/>
</dbReference>
<sequence length="343" mass="37382">MTQKPPIRIANISNNPDMEWVWLRDLMGPDFTISGRPLEWTGYSMATNSRRLAALGRLRGAQVLAADARKNPFDLIVSHGPWATAWVEWFAGAATAKAKHLAFAFNYTDLPTGIRKSVMKKAFSKVDAFAVFTDAEQGLYADMFGLDQSRFLRAPWGVSAPLKGLEPRTIEGPYFAALGGEARDYEVLCDAARALPNIRFIAVARSHNFDGLNPPPNLETKFNLPFNEAWGIVQRAEAALIPLRSRETPCGLVTLVGGMHLGKAQIVTDAAGAADYITDGVTGLLVPPRDSGALADAITKIAENPVLAAEIGAAAKDYATTHCSEENTIRFFSEILSQWFNEN</sequence>
<keyword evidence="1" id="KW-0808">Transferase</keyword>
<organism evidence="1 2">
    <name type="scientific">Hyphococcus lacteus</name>
    <dbReference type="NCBI Taxonomy" id="3143536"/>
    <lineage>
        <taxon>Bacteria</taxon>
        <taxon>Pseudomonadati</taxon>
        <taxon>Pseudomonadota</taxon>
        <taxon>Alphaproteobacteria</taxon>
        <taxon>Parvularculales</taxon>
        <taxon>Parvularculaceae</taxon>
        <taxon>Hyphococcus</taxon>
    </lineage>
</organism>
<comment type="caution">
    <text evidence="1">The sequence shown here is derived from an EMBL/GenBank/DDBJ whole genome shotgun (WGS) entry which is preliminary data.</text>
</comment>
<accession>A0ABV3Z4S3</accession>
<gene>
    <name evidence="1" type="ORF">ABFZ84_09600</name>
</gene>
<dbReference type="EMBL" id="JBEHZE010000001">
    <property type="protein sequence ID" value="MEX6633799.1"/>
    <property type="molecule type" value="Genomic_DNA"/>
</dbReference>
<dbReference type="CDD" id="cd03801">
    <property type="entry name" value="GT4_PimA-like"/>
    <property type="match status" value="1"/>
</dbReference>
<dbReference type="PANTHER" id="PTHR12526:SF638">
    <property type="entry name" value="SPORE COAT PROTEIN SA"/>
    <property type="match status" value="1"/>
</dbReference>
<proteinExistence type="predicted"/>
<dbReference type="SUPFAM" id="SSF53756">
    <property type="entry name" value="UDP-Glycosyltransferase/glycogen phosphorylase"/>
    <property type="match status" value="1"/>
</dbReference>
<reference evidence="1 2" key="1">
    <citation type="submission" date="2024-05" db="EMBL/GenBank/DDBJ databases">
        <title>Three bacterial strains, DH-69, EH-24, and ECK-19 isolated from coastal sediments.</title>
        <authorList>
            <person name="Ye Y.-Q."/>
            <person name="Du Z.-J."/>
        </authorList>
    </citation>
    <scope>NUCLEOTIDE SEQUENCE [LARGE SCALE GENOMIC DNA]</scope>
    <source>
        <strain evidence="1 2">ECK-19</strain>
    </source>
</reference>
<name>A0ABV3Z4S3_9PROT</name>
<dbReference type="EC" id="2.4.-.-" evidence="1"/>
<evidence type="ECO:0000313" key="2">
    <source>
        <dbReference type="Proteomes" id="UP001560685"/>
    </source>
</evidence>
<dbReference type="PANTHER" id="PTHR12526">
    <property type="entry name" value="GLYCOSYLTRANSFERASE"/>
    <property type="match status" value="1"/>
</dbReference>